<feature type="domain" description="R13L1/DRL21-like LRR repeat region" evidence="10">
    <location>
        <begin position="696"/>
        <end position="822"/>
    </location>
</feature>
<dbReference type="Pfam" id="PF00931">
    <property type="entry name" value="NB-ARC"/>
    <property type="match status" value="1"/>
</dbReference>
<feature type="domain" description="NB-ARC" evidence="7">
    <location>
        <begin position="183"/>
        <end position="352"/>
    </location>
</feature>
<dbReference type="InterPro" id="IPR041118">
    <property type="entry name" value="Rx_N"/>
</dbReference>
<evidence type="ECO:0000256" key="1">
    <source>
        <dbReference type="ARBA" id="ARBA00022614"/>
    </source>
</evidence>
<dbReference type="GO" id="GO:0051707">
    <property type="term" value="P:response to other organism"/>
    <property type="evidence" value="ECO:0007669"/>
    <property type="project" value="UniProtKB-ARBA"/>
</dbReference>
<feature type="domain" description="Disease resistance N-terminal" evidence="8">
    <location>
        <begin position="15"/>
        <end position="99"/>
    </location>
</feature>
<evidence type="ECO:0000256" key="2">
    <source>
        <dbReference type="ARBA" id="ARBA00022737"/>
    </source>
</evidence>
<dbReference type="Pfam" id="PF18052">
    <property type="entry name" value="Rx_N"/>
    <property type="match status" value="1"/>
</dbReference>
<dbReference type="RefSeq" id="XP_017979823.1">
    <property type="nucleotide sequence ID" value="XM_018124334.1"/>
</dbReference>
<evidence type="ECO:0000256" key="5">
    <source>
        <dbReference type="ARBA" id="ARBA00022840"/>
    </source>
</evidence>
<dbReference type="InterPro" id="IPR038005">
    <property type="entry name" value="RX-like_CC"/>
</dbReference>
<protein>
    <submittedName>
        <fullName evidence="12">Disease resistance protein RGA2-like</fullName>
    </submittedName>
</protein>
<dbReference type="InterPro" id="IPR058922">
    <property type="entry name" value="WHD_DRP"/>
</dbReference>
<evidence type="ECO:0000259" key="8">
    <source>
        <dbReference type="Pfam" id="PF18052"/>
    </source>
</evidence>
<evidence type="ECO:0000313" key="12">
    <source>
        <dbReference type="RefSeq" id="XP_017979823.1"/>
    </source>
</evidence>
<dbReference type="InterPro" id="IPR042197">
    <property type="entry name" value="Apaf_helical"/>
</dbReference>
<feature type="domain" description="Disease resistance protein winged helix" evidence="9">
    <location>
        <begin position="436"/>
        <end position="504"/>
    </location>
</feature>
<keyword evidence="4" id="KW-0611">Plant defense</keyword>
<reference evidence="11" key="1">
    <citation type="journal article" date="1997" name="Nucleic Acids Res.">
        <title>tRNAscan-SE: a program for improved detection of transfer RNA genes in genomic sequence.</title>
        <authorList>
            <person name="Lowe T.M."/>
            <person name="Eddy S.R."/>
        </authorList>
    </citation>
    <scope>NUCLEOTIDE SEQUENCE [LARGE SCALE GENOMIC DNA]</scope>
    <source>
        <strain evidence="11">r\B97-61/B2</strain>
    </source>
</reference>
<dbReference type="FunFam" id="1.10.10.10:FF:000322">
    <property type="entry name" value="Probable disease resistance protein At1g63360"/>
    <property type="match status" value="1"/>
</dbReference>
<dbReference type="GO" id="GO:0043531">
    <property type="term" value="F:ADP binding"/>
    <property type="evidence" value="ECO:0007669"/>
    <property type="project" value="InterPro"/>
</dbReference>
<dbReference type="Proteomes" id="UP000694886">
    <property type="component" value="Chromosome 7"/>
</dbReference>
<name>A0AB32WKA6_THECC</name>
<dbReference type="Gene3D" id="1.10.10.10">
    <property type="entry name" value="Winged helix-like DNA-binding domain superfamily/Winged helix DNA-binding domain"/>
    <property type="match status" value="1"/>
</dbReference>
<dbReference type="Gene3D" id="3.80.10.10">
    <property type="entry name" value="Ribonuclease Inhibitor"/>
    <property type="match status" value="3"/>
</dbReference>
<evidence type="ECO:0000256" key="3">
    <source>
        <dbReference type="ARBA" id="ARBA00022741"/>
    </source>
</evidence>
<dbReference type="FunFam" id="3.40.50.300:FF:001091">
    <property type="entry name" value="Probable disease resistance protein At1g61300"/>
    <property type="match status" value="1"/>
</dbReference>
<dbReference type="GeneID" id="108662770"/>
<proteinExistence type="predicted"/>
<sequence>MSFVWEAALTAFFDVLFGKLSSSDFLDFVTKKQVRKELNEWETMLRDIRAVLDDAEGKQMKDQSVKNWLAELQDLAYDVDDILDEFATEALGRKLTSLEEPQGIKNKVQKIIPTRLFFPKTFMFNKKMIHKIKEISARMNRLATKRTHLGLGGINEGARPNIMTQSQPTSVVDETKVYGRQEEKAALLELLLSNDGTGNEASVIPIIGMGGIGKTTLAQLLYNDTRIENSFEYKAWVCVSEDFDAVSITKRILRSINRGCCTDDNDLNLLQVELKKMLAGKKLLLVLDDIWNENYLELTNLLSPFGVGTKILVTTRSHNVSSIMGTVKAYPLQQLSEEDCLSVFTRHALRANDFSGHPELKEVGEIIVKKCKGLPLAAKAIGGLLRTSLDYEAWKGISESEIWGIPEEKCSIIPALRLSYHHLPSHLKRCFTYCSILPKDYEFGEEEITLLWAAEGFLQGASPKTEIDDLGRQYFRDLVSRSFFQTSTRNKSRFVMHDLVNDLAQSVAGDICSKLEDDKQMRFSKRTRHSSYISGRYDGMKKFEAFDQMKHLRTFLSLLGLSWTREVDCYLSNNILTDLLPKLRYLRVLSLKGYWNIELPNLFQELRHLRHLDFSYSKIKSLPDSICTLYNLETLLLHGCYNLENLPSNLQFLVNLSVLDITCAISMNKMPFEIGTLTNLRRLSDFVLGKGDGHQIQEMKNLLNLKGKLCISGLENVVKAQDAWEAKLIDKSSLETLELKWNTEFDNNRNKEVEEEVLNLLEPHKKLEKLFIQNYGGTKFPIWMNSLLQNLSSLVLKGCKNCVSLPSLGKLPLLKNLSIAGMDELNKVGIEFYGENHSNAFSLLQSLRFENMPRWKEWDLVDEQVGKFPSLIELSVINCPQLLGRLPNQLRSLEKLEIHECAQMVVSLSDLPKLSELEIDECAELVLTDDADFPSLKKVDLSNVVKFSTPTERLVSTSTTLEYCGIYNCKGLTYLSIKKLGLLRCVRKLEILKCPQLVLLEPDELEEAEEELFQIGNLCNIESLIIWENDLNMESLRIRKHFLAFVTEMGIDDCPNIVCFAKNNLPPLLKKLRIESCDNLRCLVDEGENISINNISPLELLEIVGCPSLLSLSISNISLLQHLRIKVCRSLRSVSISNISPPLKHLEIRDCGSLISLSISNISLLAHLNIANSPSLISLSLPDTLQHLRLGYCPKLASLSESGKLPIGLKQLDLSSCPELESIAEAIDKNTCLESIGIRGCGIKSLPQGFDKLNHLQSITIRKCSNLVSLEGFLPTTNLTNLWISNCENLRALPNCMHNLTSLQELVVDNYFSGDQISIPEGGISNNVTSLTISVPRNYEFLLEWGLHKLSSLKTLTVTGRGCPNMVAFPPEEIGMMLPSSLIKLNIHAFKNLKSLSSKGFRNLTSLHHLYIFSCPKLTSLPEKDTLLSLLEFRAKYCPLLEEKYKKNKRREWSKIAHIPCISINERW</sequence>
<evidence type="ECO:0000259" key="10">
    <source>
        <dbReference type="Pfam" id="PF25019"/>
    </source>
</evidence>
<keyword evidence="3" id="KW-0547">Nucleotide-binding</keyword>
<gene>
    <name evidence="12" type="primary">LOC108662770</name>
</gene>
<dbReference type="PRINTS" id="PR00364">
    <property type="entry name" value="DISEASERSIST"/>
</dbReference>
<dbReference type="InterPro" id="IPR036388">
    <property type="entry name" value="WH-like_DNA-bd_sf"/>
</dbReference>
<keyword evidence="2" id="KW-0677">Repeat</keyword>
<organism evidence="11 12">
    <name type="scientific">Theobroma cacao</name>
    <name type="common">Cacao</name>
    <name type="synonym">Cocoa</name>
    <dbReference type="NCBI Taxonomy" id="3641"/>
    <lineage>
        <taxon>Eukaryota</taxon>
        <taxon>Viridiplantae</taxon>
        <taxon>Streptophyta</taxon>
        <taxon>Embryophyta</taxon>
        <taxon>Tracheophyta</taxon>
        <taxon>Spermatophyta</taxon>
        <taxon>Magnoliopsida</taxon>
        <taxon>eudicotyledons</taxon>
        <taxon>Gunneridae</taxon>
        <taxon>Pentapetalae</taxon>
        <taxon>rosids</taxon>
        <taxon>malvids</taxon>
        <taxon>Malvales</taxon>
        <taxon>Malvaceae</taxon>
        <taxon>Byttnerioideae</taxon>
        <taxon>Theobroma</taxon>
    </lineage>
</organism>
<evidence type="ECO:0000313" key="11">
    <source>
        <dbReference type="Proteomes" id="UP000694886"/>
    </source>
</evidence>
<evidence type="ECO:0000259" key="7">
    <source>
        <dbReference type="Pfam" id="PF00931"/>
    </source>
</evidence>
<accession>A0AB32WKA6</accession>
<evidence type="ECO:0000256" key="4">
    <source>
        <dbReference type="ARBA" id="ARBA00022821"/>
    </source>
</evidence>
<dbReference type="SUPFAM" id="SSF52058">
    <property type="entry name" value="L domain-like"/>
    <property type="match status" value="3"/>
</dbReference>
<keyword evidence="5" id="KW-0067">ATP-binding</keyword>
<dbReference type="InterPro" id="IPR027417">
    <property type="entry name" value="P-loop_NTPase"/>
</dbReference>
<dbReference type="SUPFAM" id="SSF52540">
    <property type="entry name" value="P-loop containing nucleoside triphosphate hydrolases"/>
    <property type="match status" value="1"/>
</dbReference>
<dbReference type="Gene3D" id="3.40.50.300">
    <property type="entry name" value="P-loop containing nucleotide triphosphate hydrolases"/>
    <property type="match status" value="1"/>
</dbReference>
<dbReference type="Gramene" id="Tc07v2_t011040.1">
    <property type="protein sequence ID" value="Tc07v2_p011040.1"/>
    <property type="gene ID" value="Tc07v2_g011040"/>
</dbReference>
<keyword evidence="6" id="KW-0175">Coiled coil</keyword>
<evidence type="ECO:0000256" key="6">
    <source>
        <dbReference type="SAM" id="Coils"/>
    </source>
</evidence>
<dbReference type="InterPro" id="IPR032675">
    <property type="entry name" value="LRR_dom_sf"/>
</dbReference>
<dbReference type="InterPro" id="IPR002182">
    <property type="entry name" value="NB-ARC"/>
</dbReference>
<dbReference type="CDD" id="cd14798">
    <property type="entry name" value="RX-CC_like"/>
    <property type="match status" value="1"/>
</dbReference>
<dbReference type="Gene3D" id="1.20.5.4130">
    <property type="match status" value="1"/>
</dbReference>
<feature type="coiled-coil region" evidence="6">
    <location>
        <begin position="31"/>
        <end position="58"/>
    </location>
</feature>
<dbReference type="InterPro" id="IPR056789">
    <property type="entry name" value="LRR_R13L1-DRL21"/>
</dbReference>
<dbReference type="Pfam" id="PF25019">
    <property type="entry name" value="LRR_R13L1-DRL21"/>
    <property type="match status" value="1"/>
</dbReference>
<dbReference type="Pfam" id="PF23559">
    <property type="entry name" value="WHD_DRP"/>
    <property type="match status" value="1"/>
</dbReference>
<dbReference type="PANTHER" id="PTHR36766:SF51">
    <property type="entry name" value="DISEASE RESISTANCE RPP13-LIKE PROTEIN 1"/>
    <property type="match status" value="1"/>
</dbReference>
<dbReference type="GO" id="GO:0005524">
    <property type="term" value="F:ATP binding"/>
    <property type="evidence" value="ECO:0007669"/>
    <property type="project" value="UniProtKB-KW"/>
</dbReference>
<dbReference type="Gene3D" id="1.10.8.430">
    <property type="entry name" value="Helical domain of apoptotic protease-activating factors"/>
    <property type="match status" value="1"/>
</dbReference>
<dbReference type="PANTHER" id="PTHR36766">
    <property type="entry name" value="PLANT BROAD-SPECTRUM MILDEW RESISTANCE PROTEIN RPW8"/>
    <property type="match status" value="1"/>
</dbReference>
<reference evidence="12" key="2">
    <citation type="submission" date="2025-08" db="UniProtKB">
        <authorList>
            <consortium name="RefSeq"/>
        </authorList>
    </citation>
    <scope>IDENTIFICATION</scope>
</reference>
<dbReference type="KEGG" id="tcc:108662770"/>
<keyword evidence="1" id="KW-0433">Leucine-rich repeat</keyword>
<evidence type="ECO:0000259" key="9">
    <source>
        <dbReference type="Pfam" id="PF23559"/>
    </source>
</evidence>
<dbReference type="GO" id="GO:0006952">
    <property type="term" value="P:defense response"/>
    <property type="evidence" value="ECO:0007669"/>
    <property type="project" value="UniProtKB-KW"/>
</dbReference>